<evidence type="ECO:0000313" key="1">
    <source>
        <dbReference type="EMBL" id="ACK73929.1"/>
    </source>
</evidence>
<dbReference type="EMBL" id="CP001292">
    <property type="protein sequence ID" value="ACK73929.1"/>
    <property type="molecule type" value="Genomic_DNA"/>
</dbReference>
<dbReference type="Proteomes" id="UP000002384">
    <property type="component" value="Plasmid pP742401"/>
</dbReference>
<gene>
    <name evidence="1" type="ordered locus">PCC7424_5882</name>
</gene>
<accession>B7KMA7</accession>
<dbReference type="HOGENOM" id="CLU_2057505_0_0_3"/>
<protein>
    <submittedName>
        <fullName evidence="1">Uncharacterized protein</fullName>
    </submittedName>
</protein>
<reference evidence="2" key="1">
    <citation type="journal article" date="2011" name="MBio">
        <title>Novel metabolic attributes of the genus Cyanothece, comprising a group of unicellular nitrogen-fixing Cyanobacteria.</title>
        <authorList>
            <person name="Bandyopadhyay A."/>
            <person name="Elvitigala T."/>
            <person name="Welsh E."/>
            <person name="Stockel J."/>
            <person name="Liberton M."/>
            <person name="Min H."/>
            <person name="Sherman L.A."/>
            <person name="Pakrasi H.B."/>
        </authorList>
    </citation>
    <scope>NUCLEOTIDE SEQUENCE [LARGE SCALE GENOMIC DNA]</scope>
    <source>
        <strain evidence="2">PCC 7424</strain>
        <plasmid evidence="2">pP742401</plasmid>
    </source>
</reference>
<organism evidence="1 2">
    <name type="scientific">Gloeothece citriformis (strain PCC 7424)</name>
    <name type="common">Cyanothece sp. (strain PCC 7424)</name>
    <dbReference type="NCBI Taxonomy" id="65393"/>
    <lineage>
        <taxon>Bacteria</taxon>
        <taxon>Bacillati</taxon>
        <taxon>Cyanobacteriota</taxon>
        <taxon>Cyanophyceae</taxon>
        <taxon>Oscillatoriophycideae</taxon>
        <taxon>Chroococcales</taxon>
        <taxon>Aphanothecaceae</taxon>
        <taxon>Gloeothece</taxon>
        <taxon>Gloeothece citriformis</taxon>
    </lineage>
</organism>
<dbReference type="KEGG" id="cyc:PCC7424_5882"/>
<sequence length="119" mass="14204">MWFLKKSPIYLIYPEILQAFDHSNVIEKTEVLKILNFPHSSFIILFPFRSLQNSDQTYLLSATVETFDFNTPSDFRVTNPNLNLYKTKGIIKSLSWVGFNNKEDIFVCSFRYQRRWFSF</sequence>
<proteinExistence type="predicted"/>
<keyword evidence="2" id="KW-1185">Reference proteome</keyword>
<geneLocation type="plasmid" evidence="1 2">
    <name>pP742401</name>
</geneLocation>
<evidence type="ECO:0000313" key="2">
    <source>
        <dbReference type="Proteomes" id="UP000002384"/>
    </source>
</evidence>
<keyword evidence="1" id="KW-0614">Plasmid</keyword>
<name>B7KMA7_GLOC7</name>
<dbReference type="AlphaFoldDB" id="B7KMA7"/>